<dbReference type="HOGENOM" id="CLU_025928_1_0_10"/>
<dbReference type="InterPro" id="IPR041662">
    <property type="entry name" value="SusD-like_2"/>
</dbReference>
<dbReference type="InterPro" id="IPR011990">
    <property type="entry name" value="TPR-like_helical_dom_sf"/>
</dbReference>
<evidence type="ECO:0008006" key="3">
    <source>
        <dbReference type="Google" id="ProtNLM"/>
    </source>
</evidence>
<dbReference type="KEGG" id="hsw:Hsw_3163"/>
<dbReference type="PROSITE" id="PS51257">
    <property type="entry name" value="PROKAR_LIPOPROTEIN"/>
    <property type="match status" value="1"/>
</dbReference>
<dbReference type="Gene3D" id="1.25.40.390">
    <property type="match status" value="1"/>
</dbReference>
<dbReference type="Pfam" id="PF12771">
    <property type="entry name" value="SusD-like_2"/>
    <property type="match status" value="1"/>
</dbReference>
<keyword evidence="2" id="KW-1185">Reference proteome</keyword>
<dbReference type="Proteomes" id="UP000019423">
    <property type="component" value="Chromosome"/>
</dbReference>
<dbReference type="AlphaFoldDB" id="W8F1H0"/>
<dbReference type="SUPFAM" id="SSF48452">
    <property type="entry name" value="TPR-like"/>
    <property type="match status" value="1"/>
</dbReference>
<accession>W8F1H0</accession>
<name>W8F1H0_9BACT</name>
<reference evidence="1 2" key="1">
    <citation type="submission" date="2014-01" db="EMBL/GenBank/DDBJ databases">
        <title>Complete genome sequence of ionizing-radiation resistance bacterium Hymenobacter swuensis DY53.</title>
        <authorList>
            <person name="Jung J.-H."/>
            <person name="Jeong S.-W."/>
            <person name="Joe M.-H."/>
            <person name="Cho y.-j."/>
            <person name="Kim M.-K."/>
            <person name="Lim S.-Y."/>
        </authorList>
    </citation>
    <scope>NUCLEOTIDE SEQUENCE [LARGE SCALE GENOMIC DNA]</scope>
    <source>
        <strain evidence="1 2">DY53</strain>
    </source>
</reference>
<gene>
    <name evidence="1" type="ORF">Hsw_3163</name>
</gene>
<dbReference type="STRING" id="1227739.Hsw_3163"/>
<evidence type="ECO:0000313" key="2">
    <source>
        <dbReference type="Proteomes" id="UP000019423"/>
    </source>
</evidence>
<sequence length="538" mass="58053">MKPLFKVFVAAALATATTGCDSFLDINDNPNQLTRVNGNALLASALATTAANYTGGIAAGTNYNSYTSFATGYWGKSGTVSGFSEERTYNYSTNTQQNLWNNTYDNLNDYNLIQKQSAVYPNHAAIARIMKVYNFLLLVDQYGNIPYSQALQAATNTAPAYDNAADIYKDFIVQLKGAVADIDAATAGTAVSASEDIVFRGNMTKWKQFANSLRLRILLRESQTNDAALNTYVQSEMATLQTATDGFITNDVVVQPGYAANSNQQNPFYNRYGFAAGAVNATSEYSFVLPTNYIIAQYVDNNDPRVTQLYRVGKRTINNVEVAGYVGTDLGEANPPGFSGATIASRFLQGGTFLRGANAPTVLMLLSEHLFSKAEAETRGLFTGGNAAAKTDFLDGIKASFIHTYRTETSLAVIVGASLATSSPATPGVAQYNTYIAANAANPNVNFDLAPSAGSLGKQAVILYQKYIAENTVASTEAWADYRRSAQPKFKVSLQSASPRADKLPTRLLYPQTEVSTNQSNIPTGITQFTPIFWDVVD</sequence>
<organism evidence="1 2">
    <name type="scientific">Hymenobacter swuensis DY53</name>
    <dbReference type="NCBI Taxonomy" id="1227739"/>
    <lineage>
        <taxon>Bacteria</taxon>
        <taxon>Pseudomonadati</taxon>
        <taxon>Bacteroidota</taxon>
        <taxon>Cytophagia</taxon>
        <taxon>Cytophagales</taxon>
        <taxon>Hymenobacteraceae</taxon>
        <taxon>Hymenobacter</taxon>
    </lineage>
</organism>
<dbReference type="PATRIC" id="fig|1227739.3.peg.3334"/>
<evidence type="ECO:0000313" key="1">
    <source>
        <dbReference type="EMBL" id="AHJ98758.1"/>
    </source>
</evidence>
<dbReference type="OrthoDB" id="622163at2"/>
<dbReference type="RefSeq" id="WP_044002868.1">
    <property type="nucleotide sequence ID" value="NZ_CP007145.1"/>
</dbReference>
<dbReference type="EMBL" id="CP007145">
    <property type="protein sequence ID" value="AHJ98758.1"/>
    <property type="molecule type" value="Genomic_DNA"/>
</dbReference>
<proteinExistence type="predicted"/>
<protein>
    <recommendedName>
        <fullName evidence="3">SusD/RagB family nutrient-binding outer membrane lipoprotein</fullName>
    </recommendedName>
</protein>
<dbReference type="eggNOG" id="COG0521">
    <property type="taxonomic scope" value="Bacteria"/>
</dbReference>